<dbReference type="GO" id="GO:0005694">
    <property type="term" value="C:chromosome"/>
    <property type="evidence" value="ECO:0007669"/>
    <property type="project" value="TreeGrafter"/>
</dbReference>
<feature type="domain" description="Helicase ATP-binding" evidence="12">
    <location>
        <begin position="93"/>
        <end position="261"/>
    </location>
</feature>
<gene>
    <name evidence="14" type="ORF">H8E19_17040</name>
</gene>
<keyword evidence="5" id="KW-0067">ATP-binding</keyword>
<dbReference type="PROSITE" id="PS51194">
    <property type="entry name" value="HELICASE_CTER"/>
    <property type="match status" value="1"/>
</dbReference>
<dbReference type="InterPro" id="IPR011545">
    <property type="entry name" value="DEAD/DEAH_box_helicase_dom"/>
</dbReference>
<feature type="compositionally biased region" description="Basic and acidic residues" evidence="10">
    <location>
        <begin position="39"/>
        <end position="48"/>
    </location>
</feature>
<evidence type="ECO:0000256" key="1">
    <source>
        <dbReference type="ARBA" id="ARBA00005446"/>
    </source>
</evidence>
<dbReference type="PROSITE" id="PS50967">
    <property type="entry name" value="HRDC"/>
    <property type="match status" value="1"/>
</dbReference>
<dbReference type="SUPFAM" id="SSF47819">
    <property type="entry name" value="HRDC-like"/>
    <property type="match status" value="1"/>
</dbReference>
<accession>A0A8J6N3W8</accession>
<keyword evidence="4 14" id="KW-0347">Helicase</keyword>
<dbReference type="SMART" id="SM00341">
    <property type="entry name" value="HRDC"/>
    <property type="match status" value="1"/>
</dbReference>
<evidence type="ECO:0000256" key="9">
    <source>
        <dbReference type="ARBA" id="ARBA00044550"/>
    </source>
</evidence>
<dbReference type="GO" id="GO:0005524">
    <property type="term" value="F:ATP binding"/>
    <property type="evidence" value="ECO:0007669"/>
    <property type="project" value="UniProtKB-KW"/>
</dbReference>
<dbReference type="Pfam" id="PF16124">
    <property type="entry name" value="RecQ_Zn_bind"/>
    <property type="match status" value="1"/>
</dbReference>
<feature type="compositionally biased region" description="Basic and acidic residues" evidence="10">
    <location>
        <begin position="56"/>
        <end position="67"/>
    </location>
</feature>
<evidence type="ECO:0000259" key="13">
    <source>
        <dbReference type="PROSITE" id="PS51194"/>
    </source>
</evidence>
<dbReference type="GO" id="GO:0005737">
    <property type="term" value="C:cytoplasm"/>
    <property type="evidence" value="ECO:0007669"/>
    <property type="project" value="TreeGrafter"/>
</dbReference>
<keyword evidence="7" id="KW-0413">Isomerase</keyword>
<feature type="region of interest" description="Disordered" evidence="10">
    <location>
        <begin position="1"/>
        <end position="69"/>
    </location>
</feature>
<dbReference type="GO" id="GO:0009378">
    <property type="term" value="F:four-way junction helicase activity"/>
    <property type="evidence" value="ECO:0007669"/>
    <property type="project" value="TreeGrafter"/>
</dbReference>
<evidence type="ECO:0000256" key="10">
    <source>
        <dbReference type="SAM" id="MobiDB-lite"/>
    </source>
</evidence>
<dbReference type="AlphaFoldDB" id="A0A8J6N3W8"/>
<protein>
    <recommendedName>
        <fullName evidence="8">ATP-dependent DNA helicase RecQ</fullName>
    </recommendedName>
    <alternativeName>
        <fullName evidence="9">DNA 3'-5' helicase RecQ</fullName>
    </alternativeName>
</protein>
<dbReference type="EMBL" id="JACNJD010000347">
    <property type="protein sequence ID" value="MBC8179111.1"/>
    <property type="molecule type" value="Genomic_DNA"/>
</dbReference>
<dbReference type="InterPro" id="IPR044876">
    <property type="entry name" value="HRDC_dom_sf"/>
</dbReference>
<dbReference type="GO" id="GO:0043138">
    <property type="term" value="F:3'-5' DNA helicase activity"/>
    <property type="evidence" value="ECO:0007669"/>
    <property type="project" value="TreeGrafter"/>
</dbReference>
<dbReference type="PANTHER" id="PTHR13710:SF150">
    <property type="entry name" value="ATP-DEPENDENT DNA HELICASE RECQ"/>
    <property type="match status" value="1"/>
</dbReference>
<comment type="similarity">
    <text evidence="1">Belongs to the helicase family. RecQ subfamily.</text>
</comment>
<dbReference type="InterPro" id="IPR027417">
    <property type="entry name" value="P-loop_NTPase"/>
</dbReference>
<dbReference type="InterPro" id="IPR001650">
    <property type="entry name" value="Helicase_C-like"/>
</dbReference>
<reference evidence="14 15" key="1">
    <citation type="submission" date="2020-08" db="EMBL/GenBank/DDBJ databases">
        <title>Bridging the membrane lipid divide: bacteria of the FCB group superphylum have the potential to synthesize archaeal ether lipids.</title>
        <authorList>
            <person name="Villanueva L."/>
            <person name="Von Meijenfeldt F.A.B."/>
            <person name="Westbye A.B."/>
            <person name="Yadav S."/>
            <person name="Hopmans E.C."/>
            <person name="Dutilh B.E."/>
            <person name="Sinninghe Damste J.S."/>
        </authorList>
    </citation>
    <scope>NUCLEOTIDE SEQUENCE [LARGE SCALE GENOMIC DNA]</scope>
    <source>
        <strain evidence="14">NIOZ-UU27</strain>
    </source>
</reference>
<dbReference type="GO" id="GO:0003677">
    <property type="term" value="F:DNA binding"/>
    <property type="evidence" value="ECO:0007669"/>
    <property type="project" value="UniProtKB-KW"/>
</dbReference>
<dbReference type="Proteomes" id="UP000650524">
    <property type="component" value="Unassembled WGS sequence"/>
</dbReference>
<evidence type="ECO:0000259" key="11">
    <source>
        <dbReference type="PROSITE" id="PS50967"/>
    </source>
</evidence>
<dbReference type="Pfam" id="PF00271">
    <property type="entry name" value="Helicase_C"/>
    <property type="match status" value="1"/>
</dbReference>
<keyword evidence="3" id="KW-0378">Hydrolase</keyword>
<dbReference type="SMART" id="SM00487">
    <property type="entry name" value="DEXDc"/>
    <property type="match status" value="1"/>
</dbReference>
<dbReference type="InterPro" id="IPR010997">
    <property type="entry name" value="HRDC-like_sf"/>
</dbReference>
<keyword evidence="2" id="KW-0547">Nucleotide-binding</keyword>
<dbReference type="Pfam" id="PF00570">
    <property type="entry name" value="HRDC"/>
    <property type="match status" value="1"/>
</dbReference>
<evidence type="ECO:0000256" key="5">
    <source>
        <dbReference type="ARBA" id="ARBA00022840"/>
    </source>
</evidence>
<dbReference type="GO" id="GO:0006310">
    <property type="term" value="P:DNA recombination"/>
    <property type="evidence" value="ECO:0007669"/>
    <property type="project" value="InterPro"/>
</dbReference>
<dbReference type="InterPro" id="IPR002121">
    <property type="entry name" value="HRDC_dom"/>
</dbReference>
<comment type="caution">
    <text evidence="14">The sequence shown here is derived from an EMBL/GenBank/DDBJ whole genome shotgun (WGS) entry which is preliminary data.</text>
</comment>
<dbReference type="CDD" id="cd17920">
    <property type="entry name" value="DEXHc_RecQ"/>
    <property type="match status" value="1"/>
</dbReference>
<feature type="domain" description="HRDC" evidence="11">
    <location>
        <begin position="668"/>
        <end position="746"/>
    </location>
</feature>
<evidence type="ECO:0000313" key="15">
    <source>
        <dbReference type="Proteomes" id="UP000650524"/>
    </source>
</evidence>
<evidence type="ECO:0000259" key="12">
    <source>
        <dbReference type="PROSITE" id="PS51192"/>
    </source>
</evidence>
<dbReference type="GO" id="GO:0006281">
    <property type="term" value="P:DNA repair"/>
    <property type="evidence" value="ECO:0007669"/>
    <property type="project" value="TreeGrafter"/>
</dbReference>
<feature type="region of interest" description="Disordered" evidence="10">
    <location>
        <begin position="634"/>
        <end position="654"/>
    </location>
</feature>
<dbReference type="SUPFAM" id="SSF52540">
    <property type="entry name" value="P-loop containing nucleoside triphosphate hydrolases"/>
    <property type="match status" value="1"/>
</dbReference>
<dbReference type="PROSITE" id="PS51192">
    <property type="entry name" value="HELICASE_ATP_BIND_1"/>
    <property type="match status" value="1"/>
</dbReference>
<dbReference type="NCBIfam" id="TIGR00614">
    <property type="entry name" value="recQ_fam"/>
    <property type="match status" value="1"/>
</dbReference>
<organism evidence="14 15">
    <name type="scientific">Candidatus Desulfacyla euxinica</name>
    <dbReference type="NCBI Taxonomy" id="2841693"/>
    <lineage>
        <taxon>Bacteria</taxon>
        <taxon>Deltaproteobacteria</taxon>
        <taxon>Candidatus Desulfacyla</taxon>
    </lineage>
</organism>
<evidence type="ECO:0000256" key="8">
    <source>
        <dbReference type="ARBA" id="ARBA00044535"/>
    </source>
</evidence>
<dbReference type="SMART" id="SM00490">
    <property type="entry name" value="HELICc"/>
    <property type="match status" value="1"/>
</dbReference>
<evidence type="ECO:0000256" key="4">
    <source>
        <dbReference type="ARBA" id="ARBA00022806"/>
    </source>
</evidence>
<evidence type="ECO:0000313" key="14">
    <source>
        <dbReference type="EMBL" id="MBC8179111.1"/>
    </source>
</evidence>
<evidence type="ECO:0000256" key="2">
    <source>
        <dbReference type="ARBA" id="ARBA00022741"/>
    </source>
</evidence>
<dbReference type="Gene3D" id="1.10.150.80">
    <property type="entry name" value="HRDC domain"/>
    <property type="match status" value="1"/>
</dbReference>
<sequence length="746" mass="83844">MTDYQNPKGPPDLSPLDEPPPHSDDDYFGYDPALDNLDAMDHGYERSTKSLAGGQKHTDITLPDKKPKPGSLKKILEEVFHFDSFRPYQERVCESVTRGNDLLLVMPTGSGKSLCYQLPGIARNGTTLVVSPLIALMEDQTAGLREQGLNAERIHSGRTRLQSRRVCRDYLDGKLDFLFIAPERLSVPGFPEMLARRKPVLIAIDEAHCISQWGHDFRPDYRLLGERLPILRPSPLIAMTATATPRVQKDIIQQLGVDGAERCIHGFRRTNIAIELVELLPSERSQKVLEILQKKEFRPAIIYAPTRQKTETLADELSSLLSVSPYHAGLSSEIRDKVQTSFLKGELDAIVATIAFGMGIDKPDIRTVIHTALPGSLEGYYQEVGRAGRDGKPSRAILLHSYGDRRVHQFFHEKSYPSEKILKGIHERLTQNKRPLESLRLELNMDQEEFDIALEKLWIHGGALVDPDDTVRRGHGKWHITYKIQSDHRLSQIDEMSRFSGSFSCRMLYLIRHFGDREDAGHKCGLCDLCAPEKALASVSRKPDKQEERIIKELISTLKSVGSIGTGKLYNTVCPGSVLPRSDFENLLRALTKADLIALSEHAFEKEGKLIHYKKAELAKGGYSFDPEGIKSLDITSQGGVKRPEGKTGISGKKRNTRKVIRRPGSGGSVNPGLSDTLREWRMGMARKSRLPAFRIFTNKVLDNLASDLPTSYDELHMVNGIGPYFVKRYGKEIIRIIKTYLKQKK</sequence>
<dbReference type="Gene3D" id="3.40.50.300">
    <property type="entry name" value="P-loop containing nucleotide triphosphate hydrolases"/>
    <property type="match status" value="2"/>
</dbReference>
<evidence type="ECO:0000256" key="3">
    <source>
        <dbReference type="ARBA" id="ARBA00022801"/>
    </source>
</evidence>
<evidence type="ECO:0000256" key="6">
    <source>
        <dbReference type="ARBA" id="ARBA00023125"/>
    </source>
</evidence>
<proteinExistence type="inferred from homology"/>
<evidence type="ECO:0000256" key="7">
    <source>
        <dbReference type="ARBA" id="ARBA00023235"/>
    </source>
</evidence>
<dbReference type="Pfam" id="PF00270">
    <property type="entry name" value="DEAD"/>
    <property type="match status" value="1"/>
</dbReference>
<feature type="domain" description="Helicase C-terminal" evidence="13">
    <location>
        <begin position="275"/>
        <end position="444"/>
    </location>
</feature>
<keyword evidence="6" id="KW-0238">DNA-binding</keyword>
<dbReference type="GO" id="GO:0016787">
    <property type="term" value="F:hydrolase activity"/>
    <property type="evidence" value="ECO:0007669"/>
    <property type="project" value="UniProtKB-KW"/>
</dbReference>
<dbReference type="PANTHER" id="PTHR13710">
    <property type="entry name" value="DNA HELICASE RECQ FAMILY MEMBER"/>
    <property type="match status" value="1"/>
</dbReference>
<dbReference type="InterPro" id="IPR004589">
    <property type="entry name" value="DNA_helicase_ATP-dep_RecQ"/>
</dbReference>
<dbReference type="FunFam" id="3.40.50.300:FF:001389">
    <property type="entry name" value="ATP-dependent DNA helicase RecQ"/>
    <property type="match status" value="1"/>
</dbReference>
<dbReference type="InterPro" id="IPR014001">
    <property type="entry name" value="Helicase_ATP-bd"/>
</dbReference>
<dbReference type="InterPro" id="IPR032284">
    <property type="entry name" value="RecQ_Zn-bd"/>
</dbReference>
<name>A0A8J6N3W8_9DELT</name>